<sequence length="240" mass="26286">MFLTIFIVVVCLIGLLILHELGHFILAKKFGVGVEEFGVGYPPRLFGKKVGETIYSINLLPFGAFVKITGEDGEEEVINPQSFSQKPILQRALIIFGGVASFWLIAFLIFTLVAGIWGLPQAVSDDFSGLAFVKIIDISKNSPAEISGIKVGDEIIGLKTKNKGFIKINKIKEVQEFTQTYLGEEITLTLKRGKEILGFNLTLRSVLQKGEGAMGVGLARVSRLKIPWYQAPIKGAETTV</sequence>
<keyword evidence="6" id="KW-0378">Hydrolase</keyword>
<dbReference type="InterPro" id="IPR001478">
    <property type="entry name" value="PDZ"/>
</dbReference>
<evidence type="ECO:0000256" key="7">
    <source>
        <dbReference type="ARBA" id="ARBA00022833"/>
    </source>
</evidence>
<dbReference type="InterPro" id="IPR004387">
    <property type="entry name" value="Pept_M50_Zn"/>
</dbReference>
<keyword evidence="9" id="KW-0482">Metalloprotease</keyword>
<evidence type="ECO:0000313" key="14">
    <source>
        <dbReference type="Proteomes" id="UP000229371"/>
    </source>
</evidence>
<evidence type="ECO:0000256" key="11">
    <source>
        <dbReference type="SAM" id="Phobius"/>
    </source>
</evidence>
<dbReference type="GO" id="GO:0006508">
    <property type="term" value="P:proteolysis"/>
    <property type="evidence" value="ECO:0007669"/>
    <property type="project" value="UniProtKB-KW"/>
</dbReference>
<dbReference type="Gene3D" id="2.30.42.10">
    <property type="match status" value="1"/>
</dbReference>
<dbReference type="SMART" id="SM00228">
    <property type="entry name" value="PDZ"/>
    <property type="match status" value="1"/>
</dbReference>
<proteinExistence type="inferred from homology"/>
<feature type="domain" description="PDZ" evidence="12">
    <location>
        <begin position="106"/>
        <end position="194"/>
    </location>
</feature>
<protein>
    <recommendedName>
        <fullName evidence="12">PDZ domain-containing protein</fullName>
    </recommendedName>
</protein>
<comment type="caution">
    <text evidence="13">The sequence shown here is derived from an EMBL/GenBank/DDBJ whole genome shotgun (WGS) entry which is preliminary data.</text>
</comment>
<accession>A0A2M7RNF3</accession>
<dbReference type="PANTHER" id="PTHR42837">
    <property type="entry name" value="REGULATOR OF SIGMA-E PROTEASE RSEP"/>
    <property type="match status" value="1"/>
</dbReference>
<keyword evidence="4" id="KW-0645">Protease</keyword>
<dbReference type="InterPro" id="IPR036034">
    <property type="entry name" value="PDZ_sf"/>
</dbReference>
<evidence type="ECO:0000313" key="13">
    <source>
        <dbReference type="EMBL" id="PIZ01010.1"/>
    </source>
</evidence>
<feature type="non-terminal residue" evidence="13">
    <location>
        <position position="240"/>
    </location>
</feature>
<evidence type="ECO:0000256" key="3">
    <source>
        <dbReference type="ARBA" id="ARBA00007931"/>
    </source>
</evidence>
<dbReference type="EMBL" id="PFMI01000026">
    <property type="protein sequence ID" value="PIZ01010.1"/>
    <property type="molecule type" value="Genomic_DNA"/>
</dbReference>
<evidence type="ECO:0000256" key="1">
    <source>
        <dbReference type="ARBA" id="ARBA00001947"/>
    </source>
</evidence>
<keyword evidence="5 11" id="KW-0812">Transmembrane</keyword>
<dbReference type="PANTHER" id="PTHR42837:SF2">
    <property type="entry name" value="MEMBRANE METALLOPROTEASE ARASP2, CHLOROPLASTIC-RELATED"/>
    <property type="match status" value="1"/>
</dbReference>
<evidence type="ECO:0000256" key="8">
    <source>
        <dbReference type="ARBA" id="ARBA00022989"/>
    </source>
</evidence>
<dbReference type="SUPFAM" id="SSF50156">
    <property type="entry name" value="PDZ domain-like"/>
    <property type="match status" value="1"/>
</dbReference>
<comment type="subcellular location">
    <subcellularLocation>
        <location evidence="2">Membrane</location>
        <topology evidence="2">Multi-pass membrane protein</topology>
    </subcellularLocation>
</comment>
<comment type="similarity">
    <text evidence="3">Belongs to the peptidase M50B family.</text>
</comment>
<dbReference type="GO" id="GO:0004222">
    <property type="term" value="F:metalloendopeptidase activity"/>
    <property type="evidence" value="ECO:0007669"/>
    <property type="project" value="InterPro"/>
</dbReference>
<dbReference type="CDD" id="cd06163">
    <property type="entry name" value="S2P-M50_PDZ_RseP-like"/>
    <property type="match status" value="1"/>
</dbReference>
<comment type="cofactor">
    <cofactor evidence="1">
        <name>Zn(2+)</name>
        <dbReference type="ChEBI" id="CHEBI:29105"/>
    </cofactor>
</comment>
<dbReference type="InterPro" id="IPR008915">
    <property type="entry name" value="Peptidase_M50"/>
</dbReference>
<evidence type="ECO:0000256" key="5">
    <source>
        <dbReference type="ARBA" id="ARBA00022692"/>
    </source>
</evidence>
<reference evidence="14" key="1">
    <citation type="submission" date="2017-09" db="EMBL/GenBank/DDBJ databases">
        <title>Depth-based differentiation of microbial function through sediment-hosted aquifers and enrichment of novel symbionts in the deep terrestrial subsurface.</title>
        <authorList>
            <person name="Probst A.J."/>
            <person name="Ladd B."/>
            <person name="Jarett J.K."/>
            <person name="Geller-Mcgrath D.E."/>
            <person name="Sieber C.M.K."/>
            <person name="Emerson J.B."/>
            <person name="Anantharaman K."/>
            <person name="Thomas B.C."/>
            <person name="Malmstrom R."/>
            <person name="Stieglmeier M."/>
            <person name="Klingl A."/>
            <person name="Woyke T."/>
            <person name="Ryan C.M."/>
            <person name="Banfield J.F."/>
        </authorList>
    </citation>
    <scope>NUCLEOTIDE SEQUENCE [LARGE SCALE GENOMIC DNA]</scope>
</reference>
<evidence type="ECO:0000256" key="10">
    <source>
        <dbReference type="ARBA" id="ARBA00023136"/>
    </source>
</evidence>
<evidence type="ECO:0000256" key="9">
    <source>
        <dbReference type="ARBA" id="ARBA00023049"/>
    </source>
</evidence>
<feature type="transmembrane region" description="Helical" evidence="11">
    <location>
        <begin position="92"/>
        <end position="119"/>
    </location>
</feature>
<organism evidence="13 14">
    <name type="scientific">bacterium (Candidatus Gribaldobacteria) CG_4_10_14_0_8_um_filter_33_9</name>
    <dbReference type="NCBI Taxonomy" id="2014266"/>
    <lineage>
        <taxon>Bacteria</taxon>
        <taxon>Candidatus Gribaldobacteria</taxon>
    </lineage>
</organism>
<dbReference type="AlphaFoldDB" id="A0A2M7RNF3"/>
<keyword evidence="8 11" id="KW-1133">Transmembrane helix</keyword>
<dbReference type="Proteomes" id="UP000229371">
    <property type="component" value="Unassembled WGS sequence"/>
</dbReference>
<name>A0A2M7RNF3_9BACT</name>
<keyword evidence="10 11" id="KW-0472">Membrane</keyword>
<evidence type="ECO:0000256" key="2">
    <source>
        <dbReference type="ARBA" id="ARBA00004141"/>
    </source>
</evidence>
<evidence type="ECO:0000256" key="6">
    <source>
        <dbReference type="ARBA" id="ARBA00022801"/>
    </source>
</evidence>
<dbReference type="GO" id="GO:0016020">
    <property type="term" value="C:membrane"/>
    <property type="evidence" value="ECO:0007669"/>
    <property type="project" value="UniProtKB-SubCell"/>
</dbReference>
<dbReference type="Pfam" id="PF02163">
    <property type="entry name" value="Peptidase_M50"/>
    <property type="match status" value="1"/>
</dbReference>
<evidence type="ECO:0000259" key="12">
    <source>
        <dbReference type="SMART" id="SM00228"/>
    </source>
</evidence>
<evidence type="ECO:0000256" key="4">
    <source>
        <dbReference type="ARBA" id="ARBA00022670"/>
    </source>
</evidence>
<gene>
    <name evidence="13" type="ORF">COY61_00955</name>
</gene>
<feature type="transmembrane region" description="Helical" evidence="11">
    <location>
        <begin position="6"/>
        <end position="26"/>
    </location>
</feature>
<keyword evidence="7" id="KW-0862">Zinc</keyword>